<dbReference type="SMART" id="SM00421">
    <property type="entry name" value="HTH_LUXR"/>
    <property type="match status" value="1"/>
</dbReference>
<keyword evidence="2 5" id="KW-0238">DNA-binding</keyword>
<evidence type="ECO:0000256" key="1">
    <source>
        <dbReference type="ARBA" id="ARBA00023015"/>
    </source>
</evidence>
<reference evidence="6" key="1">
    <citation type="submission" date="2016-10" db="EMBL/GenBank/DDBJ databases">
        <authorList>
            <person name="Varghese N."/>
            <person name="Submissions S."/>
        </authorList>
    </citation>
    <scope>NUCLEOTIDE SEQUENCE [LARGE SCALE GENOMIC DNA]</scope>
    <source>
        <strain evidence="6">KCTC 32247</strain>
    </source>
</reference>
<evidence type="ECO:0000259" key="4">
    <source>
        <dbReference type="PROSITE" id="PS50043"/>
    </source>
</evidence>
<dbReference type="InterPro" id="IPR000792">
    <property type="entry name" value="Tscrpt_reg_LuxR_C"/>
</dbReference>
<name>A0A1H1P2N4_9PSED</name>
<dbReference type="AlphaFoldDB" id="A0A1H1P2N4"/>
<proteinExistence type="predicted"/>
<dbReference type="GO" id="GO:0003677">
    <property type="term" value="F:DNA binding"/>
    <property type="evidence" value="ECO:0007669"/>
    <property type="project" value="UniProtKB-KW"/>
</dbReference>
<dbReference type="PANTHER" id="PTHR44688:SF16">
    <property type="entry name" value="DNA-BINDING TRANSCRIPTIONAL ACTIVATOR DEVR_DOSR"/>
    <property type="match status" value="1"/>
</dbReference>
<keyword evidence="3" id="KW-0804">Transcription</keyword>
<dbReference type="PRINTS" id="PR00038">
    <property type="entry name" value="HTHLUXR"/>
</dbReference>
<dbReference type="InterPro" id="IPR016032">
    <property type="entry name" value="Sig_transdc_resp-reg_C-effctor"/>
</dbReference>
<dbReference type="PROSITE" id="PS50043">
    <property type="entry name" value="HTH_LUXR_2"/>
    <property type="match status" value="1"/>
</dbReference>
<dbReference type="STRING" id="1392877.SAMN05216221_0949"/>
<protein>
    <submittedName>
        <fullName evidence="5">DNA-binding transcriptional regulator, CsgD family</fullName>
    </submittedName>
</protein>
<dbReference type="InterPro" id="IPR036388">
    <property type="entry name" value="WH-like_DNA-bd_sf"/>
</dbReference>
<organism evidence="5 6">
    <name type="scientific">Pseudomonas oryzae</name>
    <dbReference type="NCBI Taxonomy" id="1392877"/>
    <lineage>
        <taxon>Bacteria</taxon>
        <taxon>Pseudomonadati</taxon>
        <taxon>Pseudomonadota</taxon>
        <taxon>Gammaproteobacteria</taxon>
        <taxon>Pseudomonadales</taxon>
        <taxon>Pseudomonadaceae</taxon>
        <taxon>Pseudomonas</taxon>
    </lineage>
</organism>
<dbReference type="Proteomes" id="UP000243359">
    <property type="component" value="Chromosome I"/>
</dbReference>
<evidence type="ECO:0000256" key="3">
    <source>
        <dbReference type="ARBA" id="ARBA00023163"/>
    </source>
</evidence>
<dbReference type="PANTHER" id="PTHR44688">
    <property type="entry name" value="DNA-BINDING TRANSCRIPTIONAL ACTIVATOR DEVR_DOSR"/>
    <property type="match status" value="1"/>
</dbReference>
<dbReference type="OrthoDB" id="6796428at2"/>
<keyword evidence="6" id="KW-1185">Reference proteome</keyword>
<evidence type="ECO:0000313" key="6">
    <source>
        <dbReference type="Proteomes" id="UP000243359"/>
    </source>
</evidence>
<keyword evidence="1" id="KW-0805">Transcription regulation</keyword>
<evidence type="ECO:0000256" key="2">
    <source>
        <dbReference type="ARBA" id="ARBA00023125"/>
    </source>
</evidence>
<dbReference type="GO" id="GO:0006355">
    <property type="term" value="P:regulation of DNA-templated transcription"/>
    <property type="evidence" value="ECO:0007669"/>
    <property type="project" value="InterPro"/>
</dbReference>
<dbReference type="CDD" id="cd06170">
    <property type="entry name" value="LuxR_C_like"/>
    <property type="match status" value="1"/>
</dbReference>
<dbReference type="Gene3D" id="1.10.10.10">
    <property type="entry name" value="Winged helix-like DNA-binding domain superfamily/Winged helix DNA-binding domain"/>
    <property type="match status" value="1"/>
</dbReference>
<gene>
    <name evidence="5" type="ORF">SAMN05216221_0949</name>
</gene>
<evidence type="ECO:0000313" key="5">
    <source>
        <dbReference type="EMBL" id="SDS04849.1"/>
    </source>
</evidence>
<accession>A0A1H1P2N4</accession>
<dbReference type="EMBL" id="LT629751">
    <property type="protein sequence ID" value="SDS04849.1"/>
    <property type="molecule type" value="Genomic_DNA"/>
</dbReference>
<sequence>MDGAGGACAPCLAAGTSYAELQGLIGLVYDGLLEDKPWNALLDALRRQFRANYASLTIRLPSAEDRGLVVFAGEARPHIHALYSSSLYAVDPFVNLPRDTVVMLEELIDEREWLASVIYRDFLEPLQVRYMMGADIRSDDGREREFRLRLSRPPQSGPFSETERALCGLLLPHLKRALRLYAHLDRVESACRLYVGTLERIGIGSILLDEDGSICRLNKVAEEILAEGECLQLHNGMLEAVAPRDDRRLWRLIKQAAAGRNGSGLVEAIALDRGGQPGGLSVLVRSIPLTASAEAGRAAAVELILRDSSRPAQPSEPLLRQLYQLTPAEAALAVLLGEGLTLEESASRLGISRNTARSHLRAVFAKTGVKRQTALVQLLLCSVVALD</sequence>
<dbReference type="RefSeq" id="WP_090347854.1">
    <property type="nucleotide sequence ID" value="NZ_LT629751.1"/>
</dbReference>
<feature type="domain" description="HTH luxR-type" evidence="4">
    <location>
        <begin position="318"/>
        <end position="383"/>
    </location>
</feature>
<dbReference type="SUPFAM" id="SSF46894">
    <property type="entry name" value="C-terminal effector domain of the bipartite response regulators"/>
    <property type="match status" value="1"/>
</dbReference>